<dbReference type="EMBL" id="JACJVJ010000002">
    <property type="protein sequence ID" value="MBC2778045.1"/>
    <property type="molecule type" value="Genomic_DNA"/>
</dbReference>
<dbReference type="RefSeq" id="WP_185801335.1">
    <property type="nucleotide sequence ID" value="NZ_JACJVJ010000002.1"/>
</dbReference>
<dbReference type="AlphaFoldDB" id="A0A842HYX5"/>
<dbReference type="Proteomes" id="UP000564378">
    <property type="component" value="Unassembled WGS sequence"/>
</dbReference>
<keyword evidence="2" id="KW-0560">Oxidoreductase</keyword>
<evidence type="ECO:0000256" key="2">
    <source>
        <dbReference type="ARBA" id="ARBA00023002"/>
    </source>
</evidence>
<gene>
    <name evidence="3" type="ORF">H6P80_10500</name>
</gene>
<name>A0A842HYX5_9SPHN</name>
<proteinExistence type="inferred from homology"/>
<dbReference type="InterPro" id="IPR002347">
    <property type="entry name" value="SDR_fam"/>
</dbReference>
<accession>A0A842HYX5</accession>
<dbReference type="PANTHER" id="PTHR42760:SF133">
    <property type="entry name" value="3-OXOACYL-[ACYL-CARRIER-PROTEIN] REDUCTASE"/>
    <property type="match status" value="1"/>
</dbReference>
<organism evidence="3 4">
    <name type="scientific">Parasphingopyxis marina</name>
    <dbReference type="NCBI Taxonomy" id="2761622"/>
    <lineage>
        <taxon>Bacteria</taxon>
        <taxon>Pseudomonadati</taxon>
        <taxon>Pseudomonadota</taxon>
        <taxon>Alphaproteobacteria</taxon>
        <taxon>Sphingomonadales</taxon>
        <taxon>Sphingomonadaceae</taxon>
        <taxon>Parasphingopyxis</taxon>
    </lineage>
</organism>
<comment type="similarity">
    <text evidence="1">Belongs to the short-chain dehydrogenases/reductases (SDR) family.</text>
</comment>
<sequence>MARLSGKVAIVTGSGRGLGRAIAKCFAAEGAKVAIVSLTPEKIDETVAEIEATGGTALGVPCDVREAAQIVSAVERTVEAFGPVDILVNNAFAHDFPMLPLTEMTPDLIHRLVDAGPVASLHFMQACYPHMAGRYGRIINFGTALGIKGIPGLAHLAIAKEGIRALTRVAAHEWGKEKITVNAICPFAMTDGMMEMGKKFMAVAAANPDAPPPRPPETPVGRIGSAEEDIAPVALFLASPDSGYMTGYTFMADGGGAIDAAR</sequence>
<comment type="caution">
    <text evidence="3">The sequence shown here is derived from an EMBL/GenBank/DDBJ whole genome shotgun (WGS) entry which is preliminary data.</text>
</comment>
<evidence type="ECO:0000313" key="3">
    <source>
        <dbReference type="EMBL" id="MBC2778045.1"/>
    </source>
</evidence>
<keyword evidence="4" id="KW-1185">Reference proteome</keyword>
<evidence type="ECO:0000256" key="1">
    <source>
        <dbReference type="ARBA" id="ARBA00006484"/>
    </source>
</evidence>
<protein>
    <submittedName>
        <fullName evidence="3">SDR family oxidoreductase</fullName>
    </submittedName>
</protein>
<dbReference type="Pfam" id="PF13561">
    <property type="entry name" value="adh_short_C2"/>
    <property type="match status" value="1"/>
</dbReference>
<dbReference type="CDD" id="cd05233">
    <property type="entry name" value="SDR_c"/>
    <property type="match status" value="1"/>
</dbReference>
<dbReference type="FunFam" id="3.40.50.720:FF:000084">
    <property type="entry name" value="Short-chain dehydrogenase reductase"/>
    <property type="match status" value="1"/>
</dbReference>
<reference evidence="3 4" key="1">
    <citation type="submission" date="2020-08" db="EMBL/GenBank/DDBJ databases">
        <title>Draft genome sequence of Parasphingopyxis sp. GrpM-11.</title>
        <authorList>
            <person name="Oh J."/>
            <person name="Roh D.-H."/>
        </authorList>
    </citation>
    <scope>NUCLEOTIDE SEQUENCE [LARGE SCALE GENOMIC DNA]</scope>
    <source>
        <strain evidence="3 4">GrpM-11</strain>
    </source>
</reference>
<dbReference type="Gene3D" id="3.40.50.720">
    <property type="entry name" value="NAD(P)-binding Rossmann-like Domain"/>
    <property type="match status" value="1"/>
</dbReference>
<dbReference type="GO" id="GO:0048038">
    <property type="term" value="F:quinone binding"/>
    <property type="evidence" value="ECO:0007669"/>
    <property type="project" value="TreeGrafter"/>
</dbReference>
<dbReference type="GO" id="GO:0016616">
    <property type="term" value="F:oxidoreductase activity, acting on the CH-OH group of donors, NAD or NADP as acceptor"/>
    <property type="evidence" value="ECO:0007669"/>
    <property type="project" value="TreeGrafter"/>
</dbReference>
<dbReference type="InterPro" id="IPR036291">
    <property type="entry name" value="NAD(P)-bd_dom_sf"/>
</dbReference>
<dbReference type="PANTHER" id="PTHR42760">
    <property type="entry name" value="SHORT-CHAIN DEHYDROGENASES/REDUCTASES FAMILY MEMBER"/>
    <property type="match status" value="1"/>
</dbReference>
<dbReference type="PRINTS" id="PR00081">
    <property type="entry name" value="GDHRDH"/>
</dbReference>
<dbReference type="SUPFAM" id="SSF51735">
    <property type="entry name" value="NAD(P)-binding Rossmann-fold domains"/>
    <property type="match status" value="1"/>
</dbReference>
<dbReference type="GO" id="GO:0006633">
    <property type="term" value="P:fatty acid biosynthetic process"/>
    <property type="evidence" value="ECO:0007669"/>
    <property type="project" value="TreeGrafter"/>
</dbReference>
<evidence type="ECO:0000313" key="4">
    <source>
        <dbReference type="Proteomes" id="UP000564378"/>
    </source>
</evidence>